<keyword evidence="1" id="KW-0732">Signal</keyword>
<sequence length="128" mass="14668">MKRLLRNLFLVAIAFLFLTACSQKQEGKNVSDSSLSQNEPSEKQKDLLVAYTQQECEDRSIDLTYQGSHSWNVAVQEIKGSKLWITTTKDKKYDKIKTIYEWNGQKDSGASLIYLLVGENELVNKMKD</sequence>
<dbReference type="Proteomes" id="UP000013638">
    <property type="component" value="Unassembled WGS sequence"/>
</dbReference>
<evidence type="ECO:0000313" key="2">
    <source>
        <dbReference type="EMBL" id="EOK16328.1"/>
    </source>
</evidence>
<accession>R3IF44</accession>
<feature type="signal peptide" evidence="1">
    <location>
        <begin position="1"/>
        <end position="22"/>
    </location>
</feature>
<dbReference type="EMBL" id="ASDZ01000003">
    <property type="protein sequence ID" value="EOK16328.1"/>
    <property type="molecule type" value="Genomic_DNA"/>
</dbReference>
<dbReference type="PROSITE" id="PS51257">
    <property type="entry name" value="PROKAR_LIPOPROTEIN"/>
    <property type="match status" value="1"/>
</dbReference>
<dbReference type="AlphaFoldDB" id="R3IF44"/>
<reference evidence="2 3" key="1">
    <citation type="submission" date="2013-02" db="EMBL/GenBank/DDBJ databases">
        <title>The Genome Sequence of Enterococcus faecalis ATCC_6055.</title>
        <authorList>
            <consortium name="The Broad Institute Genome Sequencing Platform"/>
            <consortium name="The Broad Institute Genome Sequencing Center for Infectious Disease"/>
            <person name="Earl A.M."/>
            <person name="Gilmore M.S."/>
            <person name="Lebreton F."/>
            <person name="Walker B."/>
            <person name="Young S.K."/>
            <person name="Zeng Q."/>
            <person name="Gargeya S."/>
            <person name="Fitzgerald M."/>
            <person name="Haas B."/>
            <person name="Abouelleil A."/>
            <person name="Alvarado L."/>
            <person name="Arachchi H.M."/>
            <person name="Berlin A.M."/>
            <person name="Chapman S.B."/>
            <person name="Dewar J."/>
            <person name="Goldberg J."/>
            <person name="Griggs A."/>
            <person name="Gujja S."/>
            <person name="Hansen M."/>
            <person name="Howarth C."/>
            <person name="Imamovic A."/>
            <person name="Larimer J."/>
            <person name="McCowan C."/>
            <person name="Murphy C."/>
            <person name="Neiman D."/>
            <person name="Pearson M."/>
            <person name="Priest M."/>
            <person name="Roberts A."/>
            <person name="Saif S."/>
            <person name="Shea T."/>
            <person name="Sisk P."/>
            <person name="Sykes S."/>
            <person name="Wortman J."/>
            <person name="Nusbaum C."/>
            <person name="Birren B."/>
        </authorList>
    </citation>
    <scope>NUCLEOTIDE SEQUENCE [LARGE SCALE GENOMIC DNA]</scope>
    <source>
        <strain evidence="2 3">ATCC 6055</strain>
    </source>
</reference>
<dbReference type="RefSeq" id="WP_010828466.1">
    <property type="nucleotide sequence ID" value="NZ_KB944840.1"/>
</dbReference>
<comment type="caution">
    <text evidence="2">The sequence shown here is derived from an EMBL/GenBank/DDBJ whole genome shotgun (WGS) entry which is preliminary data.</text>
</comment>
<dbReference type="HOGENOM" id="CLU_1956199_0_0_9"/>
<proteinExistence type="predicted"/>
<evidence type="ECO:0008006" key="4">
    <source>
        <dbReference type="Google" id="ProtNLM"/>
    </source>
</evidence>
<name>R3IF44_ENTFL</name>
<organism evidence="2 3">
    <name type="scientific">Enterococcus faecalis ATCC 6055</name>
    <dbReference type="NCBI Taxonomy" id="1169311"/>
    <lineage>
        <taxon>Bacteria</taxon>
        <taxon>Bacillati</taxon>
        <taxon>Bacillota</taxon>
        <taxon>Bacilli</taxon>
        <taxon>Lactobacillales</taxon>
        <taxon>Enterococcaceae</taxon>
        <taxon>Enterococcus</taxon>
    </lineage>
</organism>
<feature type="chain" id="PRO_5039350581" description="Lipoprotein" evidence="1">
    <location>
        <begin position="23"/>
        <end position="128"/>
    </location>
</feature>
<evidence type="ECO:0000313" key="3">
    <source>
        <dbReference type="Proteomes" id="UP000013638"/>
    </source>
</evidence>
<gene>
    <name evidence="2" type="ORF">WOU_00230</name>
</gene>
<protein>
    <recommendedName>
        <fullName evidence="4">Lipoprotein</fullName>
    </recommendedName>
</protein>
<dbReference type="PATRIC" id="fig|1169311.3.peg.233"/>
<evidence type="ECO:0000256" key="1">
    <source>
        <dbReference type="SAM" id="SignalP"/>
    </source>
</evidence>